<dbReference type="PROSITE" id="PS50850">
    <property type="entry name" value="MFS"/>
    <property type="match status" value="1"/>
</dbReference>
<evidence type="ECO:0000256" key="4">
    <source>
        <dbReference type="ARBA" id="ARBA00023136"/>
    </source>
</evidence>
<feature type="transmembrane region" description="Helical" evidence="6">
    <location>
        <begin position="148"/>
        <end position="169"/>
    </location>
</feature>
<comment type="caution">
    <text evidence="8">The sequence shown here is derived from an EMBL/GenBank/DDBJ whole genome shotgun (WGS) entry which is preliminary data.</text>
</comment>
<evidence type="ECO:0000256" key="1">
    <source>
        <dbReference type="ARBA" id="ARBA00004141"/>
    </source>
</evidence>
<feature type="transmembrane region" description="Helical" evidence="6">
    <location>
        <begin position="452"/>
        <end position="471"/>
    </location>
</feature>
<dbReference type="GO" id="GO:0005886">
    <property type="term" value="C:plasma membrane"/>
    <property type="evidence" value="ECO:0007669"/>
    <property type="project" value="TreeGrafter"/>
</dbReference>
<proteinExistence type="predicted"/>
<dbReference type="FunFam" id="1.20.1720.10:FF:000012">
    <property type="entry name" value="MFS toxin efflux pump (AflT)"/>
    <property type="match status" value="1"/>
</dbReference>
<feature type="transmembrane region" description="Helical" evidence="6">
    <location>
        <begin position="252"/>
        <end position="271"/>
    </location>
</feature>
<dbReference type="Proteomes" id="UP000254866">
    <property type="component" value="Unassembled WGS sequence"/>
</dbReference>
<keyword evidence="3 6" id="KW-1133">Transmembrane helix</keyword>
<dbReference type="AlphaFoldDB" id="A0A370TDU2"/>
<sequence length="556" mass="58925">MLINTESSGAEKLPVEQSGGNTSERQTFEDEKPAEELPTKQDDEDDTVYPRPLVRSLLILGICCAAFLVALDRTIIAAAIPRITDDFKSPGDAGWYGSAYLLTSCACQPTFGRIFTNFDTRWSFLTALGLFELGSLICGAAPNSTALIVGRAIAGIGCAGVFAGCMLIITKSVPLSKRPVYMAGVGGIFGIGSISGPVIGGAFTDQITWRMCFYLNLPVGLITAVIVLLFFRVANQAEKPDPFFQRLLKLDLFGNLLLISSVAMLLLALQWGGLEYPWNSAKIVGLLVGSAVGICIFLWWMIYRGSSALIPPNIVAQRTAAACLTFSFLISGAVLVHSYYVPYWFQAIKNVSAEKSGVNMIPYVLSNFVFSMVAGIAVQKSGYVLPAAIVSPIVASIGSGLMTTFSEDTTTVKWAGYAILAGAGIGIGMQQGVVAVQAVLPKESIPIGTSMILFTQSLSGAIFVSVGNSILRNELSSGLTTAKLPGADVPHVLATGATAVRHLIPADQLEPFITIYNEAIRKVFLVAVPLAATALLPAVFIEWKSLKGTAVVAGEA</sequence>
<dbReference type="InterPro" id="IPR011701">
    <property type="entry name" value="MFS"/>
</dbReference>
<dbReference type="Gene3D" id="1.20.1250.20">
    <property type="entry name" value="MFS general substrate transporter like domains"/>
    <property type="match status" value="1"/>
</dbReference>
<evidence type="ECO:0000313" key="9">
    <source>
        <dbReference type="Proteomes" id="UP000254866"/>
    </source>
</evidence>
<feature type="transmembrane region" description="Helical" evidence="6">
    <location>
        <begin position="360"/>
        <end position="378"/>
    </location>
</feature>
<feature type="transmembrane region" description="Helical" evidence="6">
    <location>
        <begin position="519"/>
        <end position="541"/>
    </location>
</feature>
<gene>
    <name evidence="8" type="ORF">BP5553_09089</name>
</gene>
<dbReference type="RefSeq" id="XP_031866355.1">
    <property type="nucleotide sequence ID" value="XM_032017712.1"/>
</dbReference>
<feature type="domain" description="Major facilitator superfamily (MFS) profile" evidence="7">
    <location>
        <begin position="58"/>
        <end position="546"/>
    </location>
</feature>
<evidence type="ECO:0000256" key="5">
    <source>
        <dbReference type="SAM" id="MobiDB-lite"/>
    </source>
</evidence>
<keyword evidence="2 6" id="KW-0812">Transmembrane</keyword>
<dbReference type="InterPro" id="IPR020846">
    <property type="entry name" value="MFS_dom"/>
</dbReference>
<evidence type="ECO:0000259" key="7">
    <source>
        <dbReference type="PROSITE" id="PS50850"/>
    </source>
</evidence>
<accession>A0A370TDU2</accession>
<feature type="transmembrane region" description="Helical" evidence="6">
    <location>
        <begin position="414"/>
        <end position="440"/>
    </location>
</feature>
<protein>
    <recommendedName>
        <fullName evidence="7">Major facilitator superfamily (MFS) profile domain-containing protein</fullName>
    </recommendedName>
</protein>
<feature type="transmembrane region" description="Helical" evidence="6">
    <location>
        <begin position="181"/>
        <end position="201"/>
    </location>
</feature>
<comment type="subcellular location">
    <subcellularLocation>
        <location evidence="1">Membrane</location>
        <topology evidence="1">Multi-pass membrane protein</topology>
    </subcellularLocation>
</comment>
<feature type="transmembrane region" description="Helical" evidence="6">
    <location>
        <begin position="315"/>
        <end position="340"/>
    </location>
</feature>
<feature type="transmembrane region" description="Helical" evidence="6">
    <location>
        <begin position="383"/>
        <end position="402"/>
    </location>
</feature>
<dbReference type="GO" id="GO:0022857">
    <property type="term" value="F:transmembrane transporter activity"/>
    <property type="evidence" value="ECO:0007669"/>
    <property type="project" value="InterPro"/>
</dbReference>
<reference evidence="8 9" key="1">
    <citation type="journal article" date="2018" name="IMA Fungus">
        <title>IMA Genome-F 9: Draft genome sequence of Annulohypoxylon stygium, Aspergillus mulundensis, Berkeleyomyces basicola (syn. Thielaviopsis basicola), Ceratocystis smalleyi, two Cercospora beticola strains, Coleophoma cylindrospora, Fusarium fracticaudum, Phialophora cf. hyalina, and Morchella septimelata.</title>
        <authorList>
            <person name="Wingfield B.D."/>
            <person name="Bills G.F."/>
            <person name="Dong Y."/>
            <person name="Huang W."/>
            <person name="Nel W.J."/>
            <person name="Swalarsk-Parry B.S."/>
            <person name="Vaghefi N."/>
            <person name="Wilken P.M."/>
            <person name="An Z."/>
            <person name="de Beer Z.W."/>
            <person name="De Vos L."/>
            <person name="Chen L."/>
            <person name="Duong T.A."/>
            <person name="Gao Y."/>
            <person name="Hammerbacher A."/>
            <person name="Kikkert J.R."/>
            <person name="Li Y."/>
            <person name="Li H."/>
            <person name="Li K."/>
            <person name="Li Q."/>
            <person name="Liu X."/>
            <person name="Ma X."/>
            <person name="Naidoo K."/>
            <person name="Pethybridge S.J."/>
            <person name="Sun J."/>
            <person name="Steenkamp E.T."/>
            <person name="van der Nest M.A."/>
            <person name="van Wyk S."/>
            <person name="Wingfield M.J."/>
            <person name="Xiong C."/>
            <person name="Yue Q."/>
            <person name="Zhang X."/>
        </authorList>
    </citation>
    <scope>NUCLEOTIDE SEQUENCE [LARGE SCALE GENOMIC DNA]</scope>
    <source>
        <strain evidence="8 9">BP 5553</strain>
    </source>
</reference>
<dbReference type="PRINTS" id="PR01036">
    <property type="entry name" value="TCRTETB"/>
</dbReference>
<dbReference type="SUPFAM" id="SSF103473">
    <property type="entry name" value="MFS general substrate transporter"/>
    <property type="match status" value="1"/>
</dbReference>
<dbReference type="InterPro" id="IPR036259">
    <property type="entry name" value="MFS_trans_sf"/>
</dbReference>
<feature type="transmembrane region" description="Helical" evidence="6">
    <location>
        <begin position="283"/>
        <end position="303"/>
    </location>
</feature>
<evidence type="ECO:0000313" key="8">
    <source>
        <dbReference type="EMBL" id="RDL32633.1"/>
    </source>
</evidence>
<feature type="compositionally biased region" description="Basic and acidic residues" evidence="5">
    <location>
        <begin position="26"/>
        <end position="41"/>
    </location>
</feature>
<dbReference type="PANTHER" id="PTHR23501:SF49">
    <property type="entry name" value="MAJOR FACILITATOR SUPERFAMILY (MFS) PROFILE DOMAIN-CONTAINING PROTEIN"/>
    <property type="match status" value="1"/>
</dbReference>
<dbReference type="FunFam" id="1.20.1250.20:FF:000196">
    <property type="entry name" value="MFS toxin efflux pump (AflT)"/>
    <property type="match status" value="1"/>
</dbReference>
<dbReference type="Gene3D" id="1.20.1720.10">
    <property type="entry name" value="Multidrug resistance protein D"/>
    <property type="match status" value="1"/>
</dbReference>
<evidence type="ECO:0000256" key="3">
    <source>
        <dbReference type="ARBA" id="ARBA00022989"/>
    </source>
</evidence>
<dbReference type="GeneID" id="43601938"/>
<feature type="region of interest" description="Disordered" evidence="5">
    <location>
        <begin position="1"/>
        <end position="45"/>
    </location>
</feature>
<evidence type="ECO:0000256" key="6">
    <source>
        <dbReference type="SAM" id="Phobius"/>
    </source>
</evidence>
<name>A0A370TDU2_9HELO</name>
<feature type="transmembrane region" description="Helical" evidence="6">
    <location>
        <begin position="213"/>
        <end position="231"/>
    </location>
</feature>
<feature type="transmembrane region" description="Helical" evidence="6">
    <location>
        <begin position="53"/>
        <end position="71"/>
    </location>
</feature>
<feature type="transmembrane region" description="Helical" evidence="6">
    <location>
        <begin position="122"/>
        <end position="142"/>
    </location>
</feature>
<dbReference type="PANTHER" id="PTHR23501">
    <property type="entry name" value="MAJOR FACILITATOR SUPERFAMILY"/>
    <property type="match status" value="1"/>
</dbReference>
<dbReference type="OrthoDB" id="10021397at2759"/>
<dbReference type="EMBL" id="NPIC01000010">
    <property type="protein sequence ID" value="RDL32633.1"/>
    <property type="molecule type" value="Genomic_DNA"/>
</dbReference>
<dbReference type="Pfam" id="PF07690">
    <property type="entry name" value="MFS_1"/>
    <property type="match status" value="1"/>
</dbReference>
<organism evidence="8 9">
    <name type="scientific">Venustampulla echinocandica</name>
    <dbReference type="NCBI Taxonomy" id="2656787"/>
    <lineage>
        <taxon>Eukaryota</taxon>
        <taxon>Fungi</taxon>
        <taxon>Dikarya</taxon>
        <taxon>Ascomycota</taxon>
        <taxon>Pezizomycotina</taxon>
        <taxon>Leotiomycetes</taxon>
        <taxon>Helotiales</taxon>
        <taxon>Pleuroascaceae</taxon>
        <taxon>Venustampulla</taxon>
    </lineage>
</organism>
<evidence type="ECO:0000256" key="2">
    <source>
        <dbReference type="ARBA" id="ARBA00022692"/>
    </source>
</evidence>
<dbReference type="CDD" id="cd17502">
    <property type="entry name" value="MFS_Azr1_MDR_like"/>
    <property type="match status" value="1"/>
</dbReference>
<keyword evidence="9" id="KW-1185">Reference proteome</keyword>
<keyword evidence="4 6" id="KW-0472">Membrane</keyword>